<dbReference type="PANTHER" id="PTHR28266">
    <property type="entry name" value="54S RIBOSOMAL PROTEIN L20, MITOCHONDRIAL"/>
    <property type="match status" value="1"/>
</dbReference>
<sequence length="183" mass="21239">MFRPPRLSFHLSRCRAYATRRPEKPPARFPDPLQSSPNATVTTLEDSNLTFIHRPPPSVPTPYSTTLDPGSPLLRPPTKPAEGRTPPLLRPSSYRPEPERVSREDIEKIRVLRASDPRTYSRLRLAKMFDCTPHFISKIAALPRAQRRELGREMEAQHDAVRERWGERKATIVAIRKKRREFW</sequence>
<protein>
    <recommendedName>
        <fullName evidence="4">Mitochondrial ribosomal protein subunit L20-domain-containing protein</fullName>
    </recommendedName>
</protein>
<dbReference type="FunCoup" id="A0A0C3DZ07">
    <property type="interactions" value="55"/>
</dbReference>
<reference evidence="2 3" key="1">
    <citation type="submission" date="2014-04" db="EMBL/GenBank/DDBJ databases">
        <authorList>
            <consortium name="DOE Joint Genome Institute"/>
            <person name="Kuo A."/>
            <person name="Kohler A."/>
            <person name="Nagy L.G."/>
            <person name="Floudas D."/>
            <person name="Copeland A."/>
            <person name="Barry K.W."/>
            <person name="Cichocki N."/>
            <person name="Veneault-Fourrey C."/>
            <person name="LaButti K."/>
            <person name="Lindquist E.A."/>
            <person name="Lipzen A."/>
            <person name="Lundell T."/>
            <person name="Morin E."/>
            <person name="Murat C."/>
            <person name="Sun H."/>
            <person name="Tunlid A."/>
            <person name="Henrissat B."/>
            <person name="Grigoriev I.V."/>
            <person name="Hibbett D.S."/>
            <person name="Martin F."/>
            <person name="Nordberg H.P."/>
            <person name="Cantor M.N."/>
            <person name="Hua S.X."/>
        </authorList>
    </citation>
    <scope>NUCLEOTIDE SEQUENCE [LARGE SCALE GENOMIC DNA]</scope>
    <source>
        <strain evidence="2 3">Foug A</strain>
    </source>
</reference>
<dbReference type="OrthoDB" id="6021263at2759"/>
<evidence type="ECO:0000313" key="2">
    <source>
        <dbReference type="EMBL" id="KIM65785.1"/>
    </source>
</evidence>
<feature type="region of interest" description="Disordered" evidence="1">
    <location>
        <begin position="18"/>
        <end position="102"/>
    </location>
</feature>
<dbReference type="STRING" id="1036808.A0A0C3DZ07"/>
<dbReference type="EMBL" id="KN822020">
    <property type="protein sequence ID" value="KIM65785.1"/>
    <property type="molecule type" value="Genomic_DNA"/>
</dbReference>
<dbReference type="PANTHER" id="PTHR28266:SF1">
    <property type="entry name" value="LARGE RIBOSOMAL SUBUNIT PROTEIN ML58"/>
    <property type="match status" value="1"/>
</dbReference>
<gene>
    <name evidence="2" type="ORF">SCLCIDRAFT_111803</name>
</gene>
<organism evidence="2 3">
    <name type="scientific">Scleroderma citrinum Foug A</name>
    <dbReference type="NCBI Taxonomy" id="1036808"/>
    <lineage>
        <taxon>Eukaryota</taxon>
        <taxon>Fungi</taxon>
        <taxon>Dikarya</taxon>
        <taxon>Basidiomycota</taxon>
        <taxon>Agaricomycotina</taxon>
        <taxon>Agaricomycetes</taxon>
        <taxon>Agaricomycetidae</taxon>
        <taxon>Boletales</taxon>
        <taxon>Sclerodermatineae</taxon>
        <taxon>Sclerodermataceae</taxon>
        <taxon>Scleroderma</taxon>
    </lineage>
</organism>
<evidence type="ECO:0008006" key="4">
    <source>
        <dbReference type="Google" id="ProtNLM"/>
    </source>
</evidence>
<dbReference type="GO" id="GO:0005762">
    <property type="term" value="C:mitochondrial large ribosomal subunit"/>
    <property type="evidence" value="ECO:0007669"/>
    <property type="project" value="TreeGrafter"/>
</dbReference>
<evidence type="ECO:0000313" key="3">
    <source>
        <dbReference type="Proteomes" id="UP000053989"/>
    </source>
</evidence>
<dbReference type="InterPro" id="IPR024388">
    <property type="entry name" value="Ribosomal_mL58"/>
</dbReference>
<feature type="compositionally biased region" description="Polar residues" evidence="1">
    <location>
        <begin position="33"/>
        <end position="50"/>
    </location>
</feature>
<evidence type="ECO:0000256" key="1">
    <source>
        <dbReference type="SAM" id="MobiDB-lite"/>
    </source>
</evidence>
<dbReference type="HOGENOM" id="CLU_100683_0_0_1"/>
<dbReference type="Pfam" id="PF12824">
    <property type="entry name" value="MRP-L20"/>
    <property type="match status" value="1"/>
</dbReference>
<dbReference type="InParanoid" id="A0A0C3DZ07"/>
<reference evidence="3" key="2">
    <citation type="submission" date="2015-01" db="EMBL/GenBank/DDBJ databases">
        <title>Evolutionary Origins and Diversification of the Mycorrhizal Mutualists.</title>
        <authorList>
            <consortium name="DOE Joint Genome Institute"/>
            <consortium name="Mycorrhizal Genomics Consortium"/>
            <person name="Kohler A."/>
            <person name="Kuo A."/>
            <person name="Nagy L.G."/>
            <person name="Floudas D."/>
            <person name="Copeland A."/>
            <person name="Barry K.W."/>
            <person name="Cichocki N."/>
            <person name="Veneault-Fourrey C."/>
            <person name="LaButti K."/>
            <person name="Lindquist E.A."/>
            <person name="Lipzen A."/>
            <person name="Lundell T."/>
            <person name="Morin E."/>
            <person name="Murat C."/>
            <person name="Riley R."/>
            <person name="Ohm R."/>
            <person name="Sun H."/>
            <person name="Tunlid A."/>
            <person name="Henrissat B."/>
            <person name="Grigoriev I.V."/>
            <person name="Hibbett D.S."/>
            <person name="Martin F."/>
        </authorList>
    </citation>
    <scope>NUCLEOTIDE SEQUENCE [LARGE SCALE GENOMIC DNA]</scope>
    <source>
        <strain evidence="3">Foug A</strain>
    </source>
</reference>
<dbReference type="Proteomes" id="UP000053989">
    <property type="component" value="Unassembled WGS sequence"/>
</dbReference>
<keyword evidence="3" id="KW-1185">Reference proteome</keyword>
<dbReference type="GO" id="GO:0003735">
    <property type="term" value="F:structural constituent of ribosome"/>
    <property type="evidence" value="ECO:0007669"/>
    <property type="project" value="TreeGrafter"/>
</dbReference>
<accession>A0A0C3DZ07</accession>
<dbReference type="AlphaFoldDB" id="A0A0C3DZ07"/>
<name>A0A0C3DZ07_9AGAM</name>
<proteinExistence type="predicted"/>